<evidence type="ECO:0000313" key="3">
    <source>
        <dbReference type="Proteomes" id="UP000001542"/>
    </source>
</evidence>
<feature type="region of interest" description="Disordered" evidence="1">
    <location>
        <begin position="1"/>
        <end position="226"/>
    </location>
</feature>
<reference evidence="2" key="2">
    <citation type="journal article" date="2007" name="Science">
        <title>Draft genome sequence of the sexually transmitted pathogen Trichomonas vaginalis.</title>
        <authorList>
            <person name="Carlton J.M."/>
            <person name="Hirt R.P."/>
            <person name="Silva J.C."/>
            <person name="Delcher A.L."/>
            <person name="Schatz M."/>
            <person name="Zhao Q."/>
            <person name="Wortman J.R."/>
            <person name="Bidwell S.L."/>
            <person name="Alsmark U.C.M."/>
            <person name="Besteiro S."/>
            <person name="Sicheritz-Ponten T."/>
            <person name="Noel C.J."/>
            <person name="Dacks J.B."/>
            <person name="Foster P.G."/>
            <person name="Simillion C."/>
            <person name="Van de Peer Y."/>
            <person name="Miranda-Saavedra D."/>
            <person name="Barton G.J."/>
            <person name="Westrop G.D."/>
            <person name="Mueller S."/>
            <person name="Dessi D."/>
            <person name="Fiori P.L."/>
            <person name="Ren Q."/>
            <person name="Paulsen I."/>
            <person name="Zhang H."/>
            <person name="Bastida-Corcuera F.D."/>
            <person name="Simoes-Barbosa A."/>
            <person name="Brown M.T."/>
            <person name="Hayes R.D."/>
            <person name="Mukherjee M."/>
            <person name="Okumura C.Y."/>
            <person name="Schneider R."/>
            <person name="Smith A.J."/>
            <person name="Vanacova S."/>
            <person name="Villalvazo M."/>
            <person name="Haas B.J."/>
            <person name="Pertea M."/>
            <person name="Feldblyum T.V."/>
            <person name="Utterback T.R."/>
            <person name="Shu C.L."/>
            <person name="Osoegawa K."/>
            <person name="de Jong P.J."/>
            <person name="Hrdy I."/>
            <person name="Horvathova L."/>
            <person name="Zubacova Z."/>
            <person name="Dolezal P."/>
            <person name="Malik S.B."/>
            <person name="Logsdon J.M. Jr."/>
            <person name="Henze K."/>
            <person name="Gupta A."/>
            <person name="Wang C.C."/>
            <person name="Dunne R.L."/>
            <person name="Upcroft J.A."/>
            <person name="Upcroft P."/>
            <person name="White O."/>
            <person name="Salzberg S.L."/>
            <person name="Tang P."/>
            <person name="Chiu C.-H."/>
            <person name="Lee Y.-S."/>
            <person name="Embley T.M."/>
            <person name="Coombs G.H."/>
            <person name="Mottram J.C."/>
            <person name="Tachezy J."/>
            <person name="Fraser-Liggett C.M."/>
            <person name="Johnson P.J."/>
        </authorList>
    </citation>
    <scope>NUCLEOTIDE SEQUENCE [LARGE SCALE GENOMIC DNA]</scope>
    <source>
        <strain evidence="2">G3</strain>
    </source>
</reference>
<evidence type="ECO:0000256" key="1">
    <source>
        <dbReference type="SAM" id="MobiDB-lite"/>
    </source>
</evidence>
<dbReference type="OrthoDB" id="8775810at2759"/>
<reference evidence="2" key="1">
    <citation type="submission" date="2006-10" db="EMBL/GenBank/DDBJ databases">
        <authorList>
            <person name="Amadeo P."/>
            <person name="Zhao Q."/>
            <person name="Wortman J."/>
            <person name="Fraser-Liggett C."/>
            <person name="Carlton J."/>
        </authorList>
    </citation>
    <scope>NUCLEOTIDE SEQUENCE</scope>
    <source>
        <strain evidence="2">G3</strain>
    </source>
</reference>
<feature type="compositionally biased region" description="Polar residues" evidence="1">
    <location>
        <begin position="70"/>
        <end position="83"/>
    </location>
</feature>
<dbReference type="EMBL" id="DS113297">
    <property type="protein sequence ID" value="EAY12729.1"/>
    <property type="molecule type" value="Genomic_DNA"/>
</dbReference>
<name>A2E3U1_TRIV3</name>
<dbReference type="PRINTS" id="PR01573">
    <property type="entry name" value="SUPERTUBBY"/>
</dbReference>
<sequence length="430" mass="48486">MSIPAVNFNNRNIRTRRTGNSHGESTTQSPQQNRNRRTRFNSPPRNESRPTRSTRGTPFTLVKEMDSSDTDSSGEVQTITTRTKTPDFIEVPSSESSTESDNAEPVGGDVNWGASPPRDNKVNKEVEEPKKEEAPSPPHNGRKRVKRVRKVSQQAEEPEEEPEVKPPPPKAKPKLELPEESESEDSEGAQEIQVRRKPRQPTQNENKSTVPATTLSSSTGYVPPPMPEGISDFIIIRTKKFGGPKFNMIQNDRNVLVSEMSGDKIGKYHMICLKPTFEKTLPNYQGFLRVHENSTRFTLISNVEKPNDDRDGEIMGVYLDGKPKQRTVHIVVPKNGQPFFPISKRLNLSRQAKEKTEDFLDYFESTQSETDDFESDVVTKSVKNFKLTDKDGNLMFQIYKVADSQFNVKVGKPFNSLLAFGLSMSIILSK</sequence>
<dbReference type="SMR" id="A2E3U1"/>
<feature type="compositionally biased region" description="Basic residues" evidence="1">
    <location>
        <begin position="140"/>
        <end position="150"/>
    </location>
</feature>
<organism evidence="2 3">
    <name type="scientific">Trichomonas vaginalis (strain ATCC PRA-98 / G3)</name>
    <dbReference type="NCBI Taxonomy" id="412133"/>
    <lineage>
        <taxon>Eukaryota</taxon>
        <taxon>Metamonada</taxon>
        <taxon>Parabasalia</taxon>
        <taxon>Trichomonadida</taxon>
        <taxon>Trichomonadidae</taxon>
        <taxon>Trichomonas</taxon>
    </lineage>
</organism>
<dbReference type="InParanoid" id="A2E3U1"/>
<evidence type="ECO:0000313" key="2">
    <source>
        <dbReference type="EMBL" id="EAY12729.1"/>
    </source>
</evidence>
<protein>
    <submittedName>
        <fullName evidence="2">Uncharacterized protein</fullName>
    </submittedName>
</protein>
<dbReference type="InterPro" id="IPR000007">
    <property type="entry name" value="Tubby_C"/>
</dbReference>
<feature type="compositionally biased region" description="Acidic residues" evidence="1">
    <location>
        <begin position="178"/>
        <end position="188"/>
    </location>
</feature>
<gene>
    <name evidence="2" type="ORF">TVAG_117510</name>
</gene>
<dbReference type="Proteomes" id="UP000001542">
    <property type="component" value="Unassembled WGS sequence"/>
</dbReference>
<proteinExistence type="predicted"/>
<feature type="compositionally biased region" description="Polar residues" evidence="1">
    <location>
        <begin position="40"/>
        <end position="57"/>
    </location>
</feature>
<dbReference type="VEuPathDB" id="TrichDB:TVAGG3_0507140"/>
<dbReference type="AlphaFoldDB" id="A2E3U1"/>
<feature type="compositionally biased region" description="Polar residues" evidence="1">
    <location>
        <begin position="200"/>
        <end position="220"/>
    </location>
</feature>
<dbReference type="VEuPathDB" id="TrichDB:TVAG_117510"/>
<dbReference type="Gene3D" id="3.20.90.10">
    <property type="entry name" value="Tubby Protein, Chain A"/>
    <property type="match status" value="1"/>
</dbReference>
<keyword evidence="3" id="KW-1185">Reference proteome</keyword>
<dbReference type="InterPro" id="IPR025659">
    <property type="entry name" value="Tubby-like_C"/>
</dbReference>
<accession>A2E3U1</accession>
<dbReference type="RefSeq" id="XP_001324952.1">
    <property type="nucleotide sequence ID" value="XM_001324917.1"/>
</dbReference>
<feature type="compositionally biased region" description="Basic and acidic residues" evidence="1">
    <location>
        <begin position="118"/>
        <end position="134"/>
    </location>
</feature>
<feature type="compositionally biased region" description="Polar residues" evidence="1">
    <location>
        <begin position="21"/>
        <end position="33"/>
    </location>
</feature>
<dbReference type="KEGG" id="tva:4770697"/>